<accession>A0A3S5BE07</accession>
<dbReference type="AlphaFoldDB" id="A0A3S5BE07"/>
<name>A0A3S5BE07_9PLAT</name>
<comment type="caution">
    <text evidence="2">The sequence shown here is derived from an EMBL/GenBank/DDBJ whole genome shotgun (WGS) entry which is preliminary data.</text>
</comment>
<reference evidence="2" key="1">
    <citation type="submission" date="2018-11" db="EMBL/GenBank/DDBJ databases">
        <authorList>
            <consortium name="Pathogen Informatics"/>
        </authorList>
    </citation>
    <scope>NUCLEOTIDE SEQUENCE</scope>
</reference>
<proteinExistence type="predicted"/>
<feature type="compositionally biased region" description="Polar residues" evidence="1">
    <location>
        <begin position="1"/>
        <end position="10"/>
    </location>
</feature>
<dbReference type="Proteomes" id="UP000784294">
    <property type="component" value="Unassembled WGS sequence"/>
</dbReference>
<organism evidence="2 3">
    <name type="scientific">Protopolystoma xenopodis</name>
    <dbReference type="NCBI Taxonomy" id="117903"/>
    <lineage>
        <taxon>Eukaryota</taxon>
        <taxon>Metazoa</taxon>
        <taxon>Spiralia</taxon>
        <taxon>Lophotrochozoa</taxon>
        <taxon>Platyhelminthes</taxon>
        <taxon>Monogenea</taxon>
        <taxon>Polyopisthocotylea</taxon>
        <taxon>Polystomatidea</taxon>
        <taxon>Polystomatidae</taxon>
        <taxon>Protopolystoma</taxon>
    </lineage>
</organism>
<evidence type="ECO:0000256" key="1">
    <source>
        <dbReference type="SAM" id="MobiDB-lite"/>
    </source>
</evidence>
<dbReference type="EMBL" id="CAAALY010048302">
    <property type="protein sequence ID" value="VEL20855.1"/>
    <property type="molecule type" value="Genomic_DNA"/>
</dbReference>
<sequence length="78" mass="8866">MSPQRDSNPGHQPCRWATHDLSDPNLRKGSMLESFRSIWALRNRRRNATSRFTNCPRIPAPPAVTLYPTKPPLAAVEQ</sequence>
<protein>
    <submittedName>
        <fullName evidence="2">Uncharacterized protein</fullName>
    </submittedName>
</protein>
<evidence type="ECO:0000313" key="3">
    <source>
        <dbReference type="Proteomes" id="UP000784294"/>
    </source>
</evidence>
<feature type="region of interest" description="Disordered" evidence="1">
    <location>
        <begin position="1"/>
        <end position="23"/>
    </location>
</feature>
<keyword evidence="3" id="KW-1185">Reference proteome</keyword>
<gene>
    <name evidence="2" type="ORF">PXEA_LOCUS14295</name>
</gene>
<evidence type="ECO:0000313" key="2">
    <source>
        <dbReference type="EMBL" id="VEL20855.1"/>
    </source>
</evidence>